<feature type="compositionally biased region" description="Polar residues" evidence="7">
    <location>
        <begin position="48"/>
        <end position="63"/>
    </location>
</feature>
<keyword evidence="6" id="KW-0539">Nucleus</keyword>
<comment type="similarity">
    <text evidence="2">Belongs to the transcriptional coactivator PC4 family.</text>
</comment>
<feature type="region of interest" description="Disordered" evidence="7">
    <location>
        <begin position="132"/>
        <end position="180"/>
    </location>
</feature>
<dbReference type="SUPFAM" id="SSF54447">
    <property type="entry name" value="ssDNA-binding transcriptional regulator domain"/>
    <property type="match status" value="1"/>
</dbReference>
<dbReference type="Pfam" id="PF02229">
    <property type="entry name" value="PC4"/>
    <property type="match status" value="1"/>
</dbReference>
<reference evidence="9 10" key="1">
    <citation type="submission" date="2017-03" db="EMBL/GenBank/DDBJ databases">
        <title>Genomes of endolithic fungi from Antarctica.</title>
        <authorList>
            <person name="Coleine C."/>
            <person name="Masonjones S."/>
            <person name="Stajich J.E."/>
        </authorList>
    </citation>
    <scope>NUCLEOTIDE SEQUENCE [LARGE SCALE GENOMIC DNA]</scope>
    <source>
        <strain evidence="9 10">CCFEE 6314</strain>
    </source>
</reference>
<evidence type="ECO:0000256" key="4">
    <source>
        <dbReference type="ARBA" id="ARBA00023125"/>
    </source>
</evidence>
<evidence type="ECO:0000256" key="5">
    <source>
        <dbReference type="ARBA" id="ARBA00023163"/>
    </source>
</evidence>
<dbReference type="EMBL" id="NAJM01000002">
    <property type="protein sequence ID" value="RVX75569.1"/>
    <property type="molecule type" value="Genomic_DNA"/>
</dbReference>
<feature type="compositionally biased region" description="Basic residues" evidence="7">
    <location>
        <begin position="1"/>
        <end position="10"/>
    </location>
</feature>
<evidence type="ECO:0000313" key="10">
    <source>
        <dbReference type="Proteomes" id="UP000288859"/>
    </source>
</evidence>
<feature type="region of interest" description="Disordered" evidence="7">
    <location>
        <begin position="1"/>
        <end position="69"/>
    </location>
</feature>
<evidence type="ECO:0000256" key="1">
    <source>
        <dbReference type="ARBA" id="ARBA00004123"/>
    </source>
</evidence>
<dbReference type="GO" id="GO:0003713">
    <property type="term" value="F:transcription coactivator activity"/>
    <property type="evidence" value="ECO:0007669"/>
    <property type="project" value="InterPro"/>
</dbReference>
<dbReference type="InterPro" id="IPR045125">
    <property type="entry name" value="Sub1/Tcp4-like"/>
</dbReference>
<dbReference type="PANTHER" id="PTHR13215">
    <property type="entry name" value="RNA POLYMERASE II TRANSCRIPTIONAL COACTIVATOR"/>
    <property type="match status" value="1"/>
</dbReference>
<gene>
    <name evidence="9" type="ORF">B0A52_00922</name>
</gene>
<comment type="subcellular location">
    <subcellularLocation>
        <location evidence="1">Nucleus</location>
    </subcellularLocation>
</comment>
<dbReference type="OrthoDB" id="2505440at2759"/>
<evidence type="ECO:0000256" key="3">
    <source>
        <dbReference type="ARBA" id="ARBA00023015"/>
    </source>
</evidence>
<dbReference type="GO" id="GO:0005634">
    <property type="term" value="C:nucleus"/>
    <property type="evidence" value="ECO:0007669"/>
    <property type="project" value="UniProtKB-SubCell"/>
</dbReference>
<keyword evidence="3" id="KW-0805">Transcription regulation</keyword>
<keyword evidence="5" id="KW-0804">Transcription</keyword>
<proteinExistence type="inferred from homology"/>
<evidence type="ECO:0000256" key="6">
    <source>
        <dbReference type="ARBA" id="ARBA00023242"/>
    </source>
</evidence>
<evidence type="ECO:0000259" key="8">
    <source>
        <dbReference type="Pfam" id="PF02229"/>
    </source>
</evidence>
<dbReference type="Proteomes" id="UP000288859">
    <property type="component" value="Unassembled WGS sequence"/>
</dbReference>
<sequence>MPTFNKKRKSGGTSNRYVNNDNDIDIDDQDGNGNASDTATVSKRAKGTSGTAFQPSRQPQTDGDGNRYWEISKSRRVTVSEFKGKPLVNVREYYQKGEEWLPGKKGISMTVEQYSALVDIMPQIEETLAKMGNQVPRPDYSGNFKAESVKPRNDEDDDDEDSAQKIKTKANFDSTSDEED</sequence>
<dbReference type="GO" id="GO:0060261">
    <property type="term" value="P:positive regulation of transcription initiation by RNA polymerase II"/>
    <property type="evidence" value="ECO:0007669"/>
    <property type="project" value="InterPro"/>
</dbReference>
<dbReference type="InterPro" id="IPR003173">
    <property type="entry name" value="PC4_C"/>
</dbReference>
<accession>A0A438NIL5</accession>
<dbReference type="InterPro" id="IPR009044">
    <property type="entry name" value="ssDNA-bd_transcriptional_reg"/>
</dbReference>
<dbReference type="Gene3D" id="2.30.31.10">
    <property type="entry name" value="Transcriptional Coactivator Pc4, Chain A"/>
    <property type="match status" value="1"/>
</dbReference>
<protein>
    <recommendedName>
        <fullName evidence="8">Transcriptional coactivator p15 (PC4) C-terminal domain-containing protein</fullName>
    </recommendedName>
</protein>
<evidence type="ECO:0000256" key="2">
    <source>
        <dbReference type="ARBA" id="ARBA00009001"/>
    </source>
</evidence>
<evidence type="ECO:0000313" key="9">
    <source>
        <dbReference type="EMBL" id="RVX75569.1"/>
    </source>
</evidence>
<dbReference type="AlphaFoldDB" id="A0A438NIL5"/>
<feature type="domain" description="Transcriptional coactivator p15 (PC4) C-terminal" evidence="8">
    <location>
        <begin position="69"/>
        <end position="120"/>
    </location>
</feature>
<comment type="caution">
    <text evidence="9">The sequence shown here is derived from an EMBL/GenBank/DDBJ whole genome shotgun (WGS) entry which is preliminary data.</text>
</comment>
<dbReference type="GO" id="GO:0003677">
    <property type="term" value="F:DNA binding"/>
    <property type="evidence" value="ECO:0007669"/>
    <property type="project" value="UniProtKB-KW"/>
</dbReference>
<name>A0A438NIL5_EXOME</name>
<evidence type="ECO:0000256" key="7">
    <source>
        <dbReference type="SAM" id="MobiDB-lite"/>
    </source>
</evidence>
<keyword evidence="4" id="KW-0238">DNA-binding</keyword>
<organism evidence="9 10">
    <name type="scientific">Exophiala mesophila</name>
    <name type="common">Black yeast-like fungus</name>
    <dbReference type="NCBI Taxonomy" id="212818"/>
    <lineage>
        <taxon>Eukaryota</taxon>
        <taxon>Fungi</taxon>
        <taxon>Dikarya</taxon>
        <taxon>Ascomycota</taxon>
        <taxon>Pezizomycotina</taxon>
        <taxon>Eurotiomycetes</taxon>
        <taxon>Chaetothyriomycetidae</taxon>
        <taxon>Chaetothyriales</taxon>
        <taxon>Herpotrichiellaceae</taxon>
        <taxon>Exophiala</taxon>
    </lineage>
</organism>
<dbReference type="VEuPathDB" id="FungiDB:PV10_00398"/>